<keyword evidence="2" id="KW-0810">Translation regulation</keyword>
<dbReference type="GO" id="GO:0017148">
    <property type="term" value="P:negative regulation of translation"/>
    <property type="evidence" value="ECO:0007669"/>
    <property type="project" value="UniProtKB-UniRule"/>
</dbReference>
<dbReference type="Gene3D" id="3.30.460.10">
    <property type="entry name" value="Beta Polymerase, domain 2"/>
    <property type="match status" value="1"/>
</dbReference>
<keyword evidence="2" id="KW-0678">Repressor</keyword>
<comment type="caution">
    <text evidence="3">The sequence shown here is derived from an EMBL/GenBank/DDBJ whole genome shotgun (WGS) entry which is preliminary data.</text>
</comment>
<dbReference type="EMBL" id="JRNT01000009">
    <property type="protein sequence ID" value="KGF47490.1"/>
    <property type="molecule type" value="Genomic_DNA"/>
</dbReference>
<dbReference type="AlphaFoldDB" id="A0A096AKY1"/>
<dbReference type="GO" id="GO:0042256">
    <property type="term" value="P:cytosolic ribosome assembly"/>
    <property type="evidence" value="ECO:0007669"/>
    <property type="project" value="UniProtKB-UniRule"/>
</dbReference>
<evidence type="ECO:0000256" key="2">
    <source>
        <dbReference type="HAMAP-Rule" id="MF_01477"/>
    </source>
</evidence>
<protein>
    <recommendedName>
        <fullName evidence="2">Ribosomal silencing factor RsfS</fullName>
    </recommendedName>
</protein>
<dbReference type="Pfam" id="PF02410">
    <property type="entry name" value="RsfS"/>
    <property type="match status" value="1"/>
</dbReference>
<dbReference type="eggNOG" id="COG0799">
    <property type="taxonomic scope" value="Bacteria"/>
</dbReference>
<dbReference type="SUPFAM" id="SSF81301">
    <property type="entry name" value="Nucleotidyltransferase"/>
    <property type="match status" value="1"/>
</dbReference>
<dbReference type="InterPro" id="IPR043519">
    <property type="entry name" value="NT_sf"/>
</dbReference>
<dbReference type="GO" id="GO:0043023">
    <property type="term" value="F:ribosomal large subunit binding"/>
    <property type="evidence" value="ECO:0007669"/>
    <property type="project" value="TreeGrafter"/>
</dbReference>
<dbReference type="GO" id="GO:0005737">
    <property type="term" value="C:cytoplasm"/>
    <property type="evidence" value="ECO:0007669"/>
    <property type="project" value="UniProtKB-SubCell"/>
</dbReference>
<name>A0A096AKY1_9FIRM</name>
<gene>
    <name evidence="2" type="primary">rsfS</name>
    <name evidence="3" type="ORF">HMPREF0872_04850</name>
</gene>
<dbReference type="PANTHER" id="PTHR21043:SF0">
    <property type="entry name" value="MITOCHONDRIAL ASSEMBLY OF RIBOSOMAL LARGE SUBUNIT PROTEIN 1"/>
    <property type="match status" value="1"/>
</dbReference>
<dbReference type="InterPro" id="IPR004394">
    <property type="entry name" value="Iojap/RsfS/C7orf30"/>
</dbReference>
<dbReference type="Proteomes" id="UP000029628">
    <property type="component" value="Unassembled WGS sequence"/>
</dbReference>
<dbReference type="RefSeq" id="WP_038152447.1">
    <property type="nucleotide sequence ID" value="NZ_JRNT01000009.1"/>
</dbReference>
<evidence type="ECO:0000256" key="1">
    <source>
        <dbReference type="ARBA" id="ARBA00010574"/>
    </source>
</evidence>
<comment type="similarity">
    <text evidence="1 2">Belongs to the Iojap/RsfS family.</text>
</comment>
<keyword evidence="4" id="KW-1185">Reference proteome</keyword>
<evidence type="ECO:0000313" key="3">
    <source>
        <dbReference type="EMBL" id="KGF47490.1"/>
    </source>
</evidence>
<comment type="subunit">
    <text evidence="2">Interacts with ribosomal protein uL14 (rplN).</text>
</comment>
<dbReference type="NCBIfam" id="TIGR00090">
    <property type="entry name" value="rsfS_iojap_ybeB"/>
    <property type="match status" value="1"/>
</dbReference>
<organism evidence="3 4">
    <name type="scientific">Veillonella montpellierensis DNF00314</name>
    <dbReference type="NCBI Taxonomy" id="1401067"/>
    <lineage>
        <taxon>Bacteria</taxon>
        <taxon>Bacillati</taxon>
        <taxon>Bacillota</taxon>
        <taxon>Negativicutes</taxon>
        <taxon>Veillonellales</taxon>
        <taxon>Veillonellaceae</taxon>
        <taxon>Veillonella</taxon>
    </lineage>
</organism>
<dbReference type="HAMAP" id="MF_01477">
    <property type="entry name" value="Iojap_RsfS"/>
    <property type="match status" value="1"/>
</dbReference>
<dbReference type="PANTHER" id="PTHR21043">
    <property type="entry name" value="IOJAP SUPERFAMILY ORTHOLOG"/>
    <property type="match status" value="1"/>
</dbReference>
<comment type="function">
    <text evidence="2">Functions as a ribosomal silencing factor. Interacts with ribosomal protein uL14 (rplN), blocking formation of intersubunit bridge B8. Prevents association of the 30S and 50S ribosomal subunits and the formation of functional ribosomes, thus repressing translation.</text>
</comment>
<sequence>MKNKLDIQDSALNLAQAAFDKKGTDIKILDMETVSFMSDYFLIATASNSKQSQSIADEIEDKAALEGLTVLHREGYREGEWILLDFGDIICHVFGNDESRRFYGLEQLWSDAIEVEFEGV</sequence>
<dbReference type="GO" id="GO:0090071">
    <property type="term" value="P:negative regulation of ribosome biogenesis"/>
    <property type="evidence" value="ECO:0007669"/>
    <property type="project" value="UniProtKB-UniRule"/>
</dbReference>
<reference evidence="3 4" key="1">
    <citation type="submission" date="2014-07" db="EMBL/GenBank/DDBJ databases">
        <authorList>
            <person name="McCorrison J."/>
            <person name="Sanka R."/>
            <person name="Torralba M."/>
            <person name="Gillis M."/>
            <person name="Haft D.H."/>
            <person name="Methe B."/>
            <person name="Sutton G."/>
            <person name="Nelson K.E."/>
        </authorList>
    </citation>
    <scope>NUCLEOTIDE SEQUENCE [LARGE SCALE GENOMIC DNA]</scope>
    <source>
        <strain evidence="3 4">DNF00314</strain>
    </source>
</reference>
<comment type="subcellular location">
    <subcellularLocation>
        <location evidence="2">Cytoplasm</location>
    </subcellularLocation>
</comment>
<proteinExistence type="inferred from homology"/>
<keyword evidence="2" id="KW-0963">Cytoplasm</keyword>
<evidence type="ECO:0000313" key="4">
    <source>
        <dbReference type="Proteomes" id="UP000029628"/>
    </source>
</evidence>
<accession>A0A096AKY1</accession>